<dbReference type="Proteomes" id="UP000706124">
    <property type="component" value="Unassembled WGS sequence"/>
</dbReference>
<evidence type="ECO:0000256" key="5">
    <source>
        <dbReference type="ARBA" id="ARBA00022777"/>
    </source>
</evidence>
<evidence type="ECO:0000256" key="1">
    <source>
        <dbReference type="ARBA" id="ARBA00012513"/>
    </source>
</evidence>
<keyword evidence="4" id="KW-0547">Nucleotide-binding</keyword>
<dbReference type="GO" id="GO:0005524">
    <property type="term" value="F:ATP binding"/>
    <property type="evidence" value="ECO:0007669"/>
    <property type="project" value="UniProtKB-KW"/>
</dbReference>
<dbReference type="AlphaFoldDB" id="A0A9P7M9H9"/>
<dbReference type="Gene3D" id="1.10.510.10">
    <property type="entry name" value="Transferase(Phosphotransferase) domain 1"/>
    <property type="match status" value="1"/>
</dbReference>
<evidence type="ECO:0000256" key="8">
    <source>
        <dbReference type="ARBA" id="ARBA00048679"/>
    </source>
</evidence>
<name>A0A9P7M9H9_9HYPO</name>
<gene>
    <name evidence="10" type="ORF">E4U60_003788</name>
</gene>
<dbReference type="PANTHER" id="PTHR47634:SF9">
    <property type="entry name" value="PROTEIN KINASE DOMAIN-CONTAINING PROTEIN-RELATED"/>
    <property type="match status" value="1"/>
</dbReference>
<dbReference type="OrthoDB" id="5979581at2759"/>
<keyword evidence="2" id="KW-0723">Serine/threonine-protein kinase</keyword>
<dbReference type="InterPro" id="IPR011009">
    <property type="entry name" value="Kinase-like_dom_sf"/>
</dbReference>
<feature type="domain" description="Protein kinase" evidence="9">
    <location>
        <begin position="82"/>
        <end position="254"/>
    </location>
</feature>
<dbReference type="Gene3D" id="3.30.200.20">
    <property type="entry name" value="Phosphorylase Kinase, domain 1"/>
    <property type="match status" value="1"/>
</dbReference>
<evidence type="ECO:0000256" key="2">
    <source>
        <dbReference type="ARBA" id="ARBA00022527"/>
    </source>
</evidence>
<comment type="caution">
    <text evidence="10">The sequence shown here is derived from an EMBL/GenBank/DDBJ whole genome shotgun (WGS) entry which is preliminary data.</text>
</comment>
<evidence type="ECO:0000259" key="9">
    <source>
        <dbReference type="PROSITE" id="PS50011"/>
    </source>
</evidence>
<keyword evidence="3" id="KW-0808">Transferase</keyword>
<dbReference type="PANTHER" id="PTHR47634">
    <property type="entry name" value="PROTEIN KINASE DOMAIN-CONTAINING PROTEIN-RELATED"/>
    <property type="match status" value="1"/>
</dbReference>
<organism evidence="10 11">
    <name type="scientific">Claviceps pazoutovae</name>
    <dbReference type="NCBI Taxonomy" id="1649127"/>
    <lineage>
        <taxon>Eukaryota</taxon>
        <taxon>Fungi</taxon>
        <taxon>Dikarya</taxon>
        <taxon>Ascomycota</taxon>
        <taxon>Pezizomycotina</taxon>
        <taxon>Sordariomycetes</taxon>
        <taxon>Hypocreomycetidae</taxon>
        <taxon>Hypocreales</taxon>
        <taxon>Clavicipitaceae</taxon>
        <taxon>Claviceps</taxon>
    </lineage>
</organism>
<comment type="catalytic activity">
    <reaction evidence="8">
        <text>L-seryl-[protein] + ATP = O-phospho-L-seryl-[protein] + ADP + H(+)</text>
        <dbReference type="Rhea" id="RHEA:17989"/>
        <dbReference type="Rhea" id="RHEA-COMP:9863"/>
        <dbReference type="Rhea" id="RHEA-COMP:11604"/>
        <dbReference type="ChEBI" id="CHEBI:15378"/>
        <dbReference type="ChEBI" id="CHEBI:29999"/>
        <dbReference type="ChEBI" id="CHEBI:30616"/>
        <dbReference type="ChEBI" id="CHEBI:83421"/>
        <dbReference type="ChEBI" id="CHEBI:456216"/>
        <dbReference type="EC" id="2.7.11.1"/>
    </reaction>
</comment>
<evidence type="ECO:0000256" key="4">
    <source>
        <dbReference type="ARBA" id="ARBA00022741"/>
    </source>
</evidence>
<dbReference type="GO" id="GO:0005634">
    <property type="term" value="C:nucleus"/>
    <property type="evidence" value="ECO:0007669"/>
    <property type="project" value="TreeGrafter"/>
</dbReference>
<dbReference type="EMBL" id="SRPO01000300">
    <property type="protein sequence ID" value="KAG5934567.1"/>
    <property type="molecule type" value="Genomic_DNA"/>
</dbReference>
<dbReference type="SUPFAM" id="SSF56112">
    <property type="entry name" value="Protein kinase-like (PK-like)"/>
    <property type="match status" value="1"/>
</dbReference>
<accession>A0A9P7M9H9</accession>
<dbReference type="GO" id="GO:0004674">
    <property type="term" value="F:protein serine/threonine kinase activity"/>
    <property type="evidence" value="ECO:0007669"/>
    <property type="project" value="UniProtKB-KW"/>
</dbReference>
<keyword evidence="11" id="KW-1185">Reference proteome</keyword>
<proteinExistence type="predicted"/>
<evidence type="ECO:0000256" key="7">
    <source>
        <dbReference type="ARBA" id="ARBA00047899"/>
    </source>
</evidence>
<evidence type="ECO:0000313" key="10">
    <source>
        <dbReference type="EMBL" id="KAG5934567.1"/>
    </source>
</evidence>
<comment type="catalytic activity">
    <reaction evidence="7">
        <text>L-threonyl-[protein] + ATP = O-phospho-L-threonyl-[protein] + ADP + H(+)</text>
        <dbReference type="Rhea" id="RHEA:46608"/>
        <dbReference type="Rhea" id="RHEA-COMP:11060"/>
        <dbReference type="Rhea" id="RHEA-COMP:11605"/>
        <dbReference type="ChEBI" id="CHEBI:15378"/>
        <dbReference type="ChEBI" id="CHEBI:30013"/>
        <dbReference type="ChEBI" id="CHEBI:30616"/>
        <dbReference type="ChEBI" id="CHEBI:61977"/>
        <dbReference type="ChEBI" id="CHEBI:456216"/>
        <dbReference type="EC" id="2.7.11.1"/>
    </reaction>
</comment>
<protein>
    <recommendedName>
        <fullName evidence="1">non-specific serine/threonine protein kinase</fullName>
        <ecNumber evidence="1">2.7.11.1</ecNumber>
    </recommendedName>
</protein>
<keyword evidence="6" id="KW-0067">ATP-binding</keyword>
<dbReference type="InterPro" id="IPR000719">
    <property type="entry name" value="Prot_kinase_dom"/>
</dbReference>
<dbReference type="GO" id="GO:0000245">
    <property type="term" value="P:spliceosomal complex assembly"/>
    <property type="evidence" value="ECO:0007669"/>
    <property type="project" value="TreeGrafter"/>
</dbReference>
<dbReference type="GO" id="GO:0050684">
    <property type="term" value="P:regulation of mRNA processing"/>
    <property type="evidence" value="ECO:0007669"/>
    <property type="project" value="TreeGrafter"/>
</dbReference>
<reference evidence="10 11" key="1">
    <citation type="journal article" date="2020" name="bioRxiv">
        <title>Whole genome comparisons of ergot fungi reveals the divergence and evolution of species within the genus Claviceps are the result of varying mechanisms driving genome evolution and host range expansion.</title>
        <authorList>
            <person name="Wyka S.A."/>
            <person name="Mondo S.J."/>
            <person name="Liu M."/>
            <person name="Dettman J."/>
            <person name="Nalam V."/>
            <person name="Broders K.D."/>
        </authorList>
    </citation>
    <scope>NUCLEOTIDE SEQUENCE [LARGE SCALE GENOMIC DNA]</scope>
    <source>
        <strain evidence="10 11">CCC 1485</strain>
    </source>
</reference>
<sequence length="254" mass="28913">MSLSSRSWKKLCSPAFQRSSALKRSPVLKSNPVFKPSPAWKPLDFPRKGIAIISVDEKIEEENLPDYATSRYYPVAIGEIFRARYQVVGKLGFGTTSTPAGQHVALKLYVESDPSDISLDNELKAFERIQNTSNKHPGRYAVRSLLDSFYIDGPNGRHQCLVHPPLWDSVYGFRHRNSVRRFPEPVMAFVLERPFQALDLLHQECHIAHTDIQEGNLLFSADKSVLRAFEQEEAEELDNHSPIRARRRNCLPVA</sequence>
<dbReference type="PROSITE" id="PS50011">
    <property type="entry name" value="PROTEIN_KINASE_DOM"/>
    <property type="match status" value="1"/>
</dbReference>
<evidence type="ECO:0000313" key="11">
    <source>
        <dbReference type="Proteomes" id="UP000706124"/>
    </source>
</evidence>
<evidence type="ECO:0000256" key="6">
    <source>
        <dbReference type="ARBA" id="ARBA00022840"/>
    </source>
</evidence>
<keyword evidence="5" id="KW-0418">Kinase</keyword>
<dbReference type="InterPro" id="IPR051334">
    <property type="entry name" value="SRPK"/>
</dbReference>
<dbReference type="EC" id="2.7.11.1" evidence="1"/>
<evidence type="ECO:0000256" key="3">
    <source>
        <dbReference type="ARBA" id="ARBA00022679"/>
    </source>
</evidence>
<dbReference type="GO" id="GO:0005737">
    <property type="term" value="C:cytoplasm"/>
    <property type="evidence" value="ECO:0007669"/>
    <property type="project" value="TreeGrafter"/>
</dbReference>